<dbReference type="SUPFAM" id="SSF51338">
    <property type="entry name" value="Composite domain of metallo-dependent hydrolases"/>
    <property type="match status" value="1"/>
</dbReference>
<dbReference type="PANTHER" id="PTHR11271">
    <property type="entry name" value="GUANINE DEAMINASE"/>
    <property type="match status" value="1"/>
</dbReference>
<dbReference type="CDD" id="cd01313">
    <property type="entry name" value="Met_dep_hydrolase_E"/>
    <property type="match status" value="1"/>
</dbReference>
<dbReference type="Pfam" id="PF22429">
    <property type="entry name" value="HutF_N"/>
    <property type="match status" value="1"/>
</dbReference>
<dbReference type="RefSeq" id="WP_224310895.1">
    <property type="nucleotide sequence ID" value="NZ_JAIRBM010000001.1"/>
</dbReference>
<comment type="cofactor">
    <cofactor evidence="1">
        <name>Zn(2+)</name>
        <dbReference type="ChEBI" id="CHEBI:29105"/>
    </cofactor>
</comment>
<organism evidence="7 8">
    <name type="scientific">Microvirga puerhi</name>
    <dbReference type="NCBI Taxonomy" id="2876078"/>
    <lineage>
        <taxon>Bacteria</taxon>
        <taxon>Pseudomonadati</taxon>
        <taxon>Pseudomonadota</taxon>
        <taxon>Alphaproteobacteria</taxon>
        <taxon>Hyphomicrobiales</taxon>
        <taxon>Methylobacteriaceae</taxon>
        <taxon>Microvirga</taxon>
    </lineage>
</organism>
<comment type="caution">
    <text evidence="7">The sequence shown here is derived from an EMBL/GenBank/DDBJ whole genome shotgun (WGS) entry which is preliminary data.</text>
</comment>
<sequence>MTESGTRRLLLERALLPGGWAQDVAVDVEGGTIVSVTPGAAPVGRDRIAGIALPGLPNLHSHTFQRGMAGLAETRGPTGDSFWTWRQVMYRFLAHLTPDDVEAVAAYAMMEMLEGGFTALAEFHYLHHDQDGRPYADIGELAGRIVAAAAKVNMGLTILPVFYAQGGFGGAASNEGQKRFVCDVDMYARLLERTRQIARAMDDAVVGIAPHSLRAVTPESLDAVLNLAEDGPVHIHVAEQMKEVEDCLAWSGHRPVAWLLDHAHVDRRWCLVHATHLDAAEIRDFAYSGAVAGLCPITEANLGDGIFPGVDFLAAGGSFGVGSDSNVQITASGELRQFEYSQRLQHRGRNLLAEREGQSTGRSLYDKALAGGAQALGRRIGRLEPGHRADFVILDDAHPDLAGLSEDAVIDAYVFVADRAAIDAVIVGGRTVVANGRHVLRGEIAERYAHTVARIRS</sequence>
<dbReference type="InterPro" id="IPR006680">
    <property type="entry name" value="Amidohydro-rel"/>
</dbReference>
<dbReference type="NCBIfam" id="TIGR02022">
    <property type="entry name" value="hutF"/>
    <property type="match status" value="1"/>
</dbReference>
<evidence type="ECO:0000259" key="5">
    <source>
        <dbReference type="Pfam" id="PF01979"/>
    </source>
</evidence>
<dbReference type="Gene3D" id="3.20.20.140">
    <property type="entry name" value="Metal-dependent hydrolases"/>
    <property type="match status" value="1"/>
</dbReference>
<dbReference type="PANTHER" id="PTHR11271:SF48">
    <property type="entry name" value="AMIDOHYDROLASE-RELATED DOMAIN-CONTAINING PROTEIN"/>
    <property type="match status" value="1"/>
</dbReference>
<reference evidence="7 8" key="1">
    <citation type="submission" date="2021-09" db="EMBL/GenBank/DDBJ databases">
        <title>The complete genome sequence of a new microorganism.</title>
        <authorList>
            <person name="Zi Z."/>
        </authorList>
    </citation>
    <scope>NUCLEOTIDE SEQUENCE [LARGE SCALE GENOMIC DNA]</scope>
    <source>
        <strain evidence="7 8">WGZ8</strain>
    </source>
</reference>
<dbReference type="NCBIfam" id="NF006683">
    <property type="entry name" value="PRK09229.1-4"/>
    <property type="match status" value="1"/>
</dbReference>
<dbReference type="EC" id="3.5.3.13" evidence="7"/>
<dbReference type="NCBIfam" id="NF006681">
    <property type="entry name" value="PRK09229.1-2"/>
    <property type="match status" value="1"/>
</dbReference>
<dbReference type="SUPFAM" id="SSF51556">
    <property type="entry name" value="Metallo-dependent hydrolases"/>
    <property type="match status" value="1"/>
</dbReference>
<evidence type="ECO:0000256" key="1">
    <source>
        <dbReference type="ARBA" id="ARBA00001947"/>
    </source>
</evidence>
<gene>
    <name evidence="7" type="ORF">K9B37_00790</name>
</gene>
<keyword evidence="4" id="KW-0862">Zinc</keyword>
<evidence type="ECO:0000256" key="2">
    <source>
        <dbReference type="ARBA" id="ARBA00022723"/>
    </source>
</evidence>
<name>A0ABS7VH61_9HYPH</name>
<dbReference type="GO" id="GO:0050416">
    <property type="term" value="F:formimidoylglutamate deiminase activity"/>
    <property type="evidence" value="ECO:0007669"/>
    <property type="project" value="UniProtKB-EC"/>
</dbReference>
<dbReference type="InterPro" id="IPR055156">
    <property type="entry name" value="HutF-like_N"/>
</dbReference>
<dbReference type="Proteomes" id="UP000704176">
    <property type="component" value="Unassembled WGS sequence"/>
</dbReference>
<dbReference type="InterPro" id="IPR011059">
    <property type="entry name" value="Metal-dep_hydrolase_composite"/>
</dbReference>
<dbReference type="InterPro" id="IPR010252">
    <property type="entry name" value="HutF"/>
</dbReference>
<dbReference type="EMBL" id="JAIRBM010000001">
    <property type="protein sequence ID" value="MBZ6074838.1"/>
    <property type="molecule type" value="Genomic_DNA"/>
</dbReference>
<dbReference type="InterPro" id="IPR032466">
    <property type="entry name" value="Metal_Hydrolase"/>
</dbReference>
<dbReference type="InterPro" id="IPR051607">
    <property type="entry name" value="Metallo-dep_hydrolases"/>
</dbReference>
<feature type="domain" description="Amidohydrolase-related" evidence="5">
    <location>
        <begin position="51"/>
        <end position="432"/>
    </location>
</feature>
<keyword evidence="2" id="KW-0479">Metal-binding</keyword>
<accession>A0ABS7VH61</accession>
<evidence type="ECO:0000259" key="6">
    <source>
        <dbReference type="Pfam" id="PF22429"/>
    </source>
</evidence>
<evidence type="ECO:0000313" key="8">
    <source>
        <dbReference type="Proteomes" id="UP000704176"/>
    </source>
</evidence>
<feature type="domain" description="Formimidoylglutamate deiminase N-terminal" evidence="6">
    <location>
        <begin position="12"/>
        <end position="47"/>
    </location>
</feature>
<evidence type="ECO:0000256" key="4">
    <source>
        <dbReference type="ARBA" id="ARBA00022833"/>
    </source>
</evidence>
<protein>
    <submittedName>
        <fullName evidence="7">Formimidoylglutamate deiminase</fullName>
        <ecNumber evidence="7">3.5.3.13</ecNumber>
    </submittedName>
</protein>
<evidence type="ECO:0000256" key="3">
    <source>
        <dbReference type="ARBA" id="ARBA00022801"/>
    </source>
</evidence>
<keyword evidence="3 7" id="KW-0378">Hydrolase</keyword>
<dbReference type="NCBIfam" id="NF006684">
    <property type="entry name" value="PRK09229.1-5"/>
    <property type="match status" value="1"/>
</dbReference>
<proteinExistence type="predicted"/>
<keyword evidence="8" id="KW-1185">Reference proteome</keyword>
<dbReference type="Pfam" id="PF01979">
    <property type="entry name" value="Amidohydro_1"/>
    <property type="match status" value="1"/>
</dbReference>
<dbReference type="Gene3D" id="2.30.40.10">
    <property type="entry name" value="Urease, subunit C, domain 1"/>
    <property type="match status" value="1"/>
</dbReference>
<evidence type="ECO:0000313" key="7">
    <source>
        <dbReference type="EMBL" id="MBZ6074838.1"/>
    </source>
</evidence>